<feature type="transmembrane region" description="Helical" evidence="1">
    <location>
        <begin position="51"/>
        <end position="73"/>
    </location>
</feature>
<name>A0ABW4TN34_9ACTN</name>
<evidence type="ECO:0000313" key="3">
    <source>
        <dbReference type="Proteomes" id="UP001597351"/>
    </source>
</evidence>
<sequence>MSVTSVPTGARHVRRAWLSLALLPVALVAAFAVGEGLVTLLGAEPHGAEAAPLWVVLLAFPPAFLLLSVPAALAWHQARLAAAEGDRRGRVPAVIGGVVTGWFLLTNLASYVVDLVR</sequence>
<evidence type="ECO:0000313" key="2">
    <source>
        <dbReference type="EMBL" id="MFD1947142.1"/>
    </source>
</evidence>
<gene>
    <name evidence="2" type="ORF">ACFSDE_10085</name>
</gene>
<keyword evidence="1" id="KW-0472">Membrane</keyword>
<reference evidence="3" key="1">
    <citation type="journal article" date="2019" name="Int. J. Syst. Evol. Microbiol.">
        <title>The Global Catalogue of Microorganisms (GCM) 10K type strain sequencing project: providing services to taxonomists for standard genome sequencing and annotation.</title>
        <authorList>
            <consortium name="The Broad Institute Genomics Platform"/>
            <consortium name="The Broad Institute Genome Sequencing Center for Infectious Disease"/>
            <person name="Wu L."/>
            <person name="Ma J."/>
        </authorList>
    </citation>
    <scope>NUCLEOTIDE SEQUENCE [LARGE SCALE GENOMIC DNA]</scope>
    <source>
        <strain evidence="3">CGMCC 1.12477</strain>
    </source>
</reference>
<protein>
    <submittedName>
        <fullName evidence="2">Uncharacterized protein</fullName>
    </submittedName>
</protein>
<dbReference type="EMBL" id="JBHUGD010000003">
    <property type="protein sequence ID" value="MFD1947142.1"/>
    <property type="molecule type" value="Genomic_DNA"/>
</dbReference>
<evidence type="ECO:0000256" key="1">
    <source>
        <dbReference type="SAM" id="Phobius"/>
    </source>
</evidence>
<proteinExistence type="predicted"/>
<keyword evidence="3" id="KW-1185">Reference proteome</keyword>
<comment type="caution">
    <text evidence="2">The sequence shown here is derived from an EMBL/GenBank/DDBJ whole genome shotgun (WGS) entry which is preliminary data.</text>
</comment>
<keyword evidence="1" id="KW-0812">Transmembrane</keyword>
<organism evidence="2 3">
    <name type="scientific">Nocardioides aestuarii</name>
    <dbReference type="NCBI Taxonomy" id="252231"/>
    <lineage>
        <taxon>Bacteria</taxon>
        <taxon>Bacillati</taxon>
        <taxon>Actinomycetota</taxon>
        <taxon>Actinomycetes</taxon>
        <taxon>Propionibacteriales</taxon>
        <taxon>Nocardioidaceae</taxon>
        <taxon>Nocardioides</taxon>
    </lineage>
</organism>
<feature type="transmembrane region" description="Helical" evidence="1">
    <location>
        <begin position="93"/>
        <end position="113"/>
    </location>
</feature>
<dbReference type="RefSeq" id="WP_343917956.1">
    <property type="nucleotide sequence ID" value="NZ_BAAAJT010000002.1"/>
</dbReference>
<accession>A0ABW4TN34</accession>
<dbReference type="Proteomes" id="UP001597351">
    <property type="component" value="Unassembled WGS sequence"/>
</dbReference>
<keyword evidence="1" id="KW-1133">Transmembrane helix</keyword>